<accession>A0A964RIT4</accession>
<reference evidence="1" key="1">
    <citation type="submission" date="2019-12" db="EMBL/GenBank/DDBJ databases">
        <title>Microbes associate with the intestines of laboratory mice.</title>
        <authorList>
            <person name="Navarre W."/>
            <person name="Wong E."/>
        </authorList>
    </citation>
    <scope>NUCLEOTIDE SEQUENCE</scope>
    <source>
        <strain evidence="1">NM79_F5</strain>
    </source>
</reference>
<comment type="caution">
    <text evidence="1">The sequence shown here is derived from an EMBL/GenBank/DDBJ whole genome shotgun (WGS) entry which is preliminary data.</text>
</comment>
<evidence type="ECO:0000313" key="2">
    <source>
        <dbReference type="Proteomes" id="UP000656077"/>
    </source>
</evidence>
<dbReference type="EMBL" id="WSRQ01000001">
    <property type="protein sequence ID" value="MVX62267.1"/>
    <property type="molecule type" value="Genomic_DNA"/>
</dbReference>
<gene>
    <name evidence="1" type="ORF">GKZ28_00950</name>
</gene>
<proteinExistence type="predicted"/>
<name>A0A964RIT4_9CLOT</name>
<organism evidence="1 2">
    <name type="scientific">Clostridium chromiireducens</name>
    <dbReference type="NCBI Taxonomy" id="225345"/>
    <lineage>
        <taxon>Bacteria</taxon>
        <taxon>Bacillati</taxon>
        <taxon>Bacillota</taxon>
        <taxon>Clostridia</taxon>
        <taxon>Eubacteriales</taxon>
        <taxon>Clostridiaceae</taxon>
        <taxon>Clostridium</taxon>
    </lineage>
</organism>
<protein>
    <submittedName>
        <fullName evidence="1">Transcriptional regulator</fullName>
    </submittedName>
</protein>
<evidence type="ECO:0000313" key="1">
    <source>
        <dbReference type="EMBL" id="MVX62267.1"/>
    </source>
</evidence>
<dbReference type="Proteomes" id="UP000656077">
    <property type="component" value="Unassembled WGS sequence"/>
</dbReference>
<dbReference type="AlphaFoldDB" id="A0A964RIT4"/>
<sequence length="166" mass="18463">MSKPVKENENIYRKARIRASDFNEKFKSREGASESIGVSKDSLTNYELGLCKQVPVDVVVKMADAYNSPELMNNYCTHECPIGKLTISPVNQDNINNIYKLSIGIFNLLGEGGQMGKKLLDIVEDGQITEDEKPTVDYIVDNLKRLSGFTNELLIAIEKSTIEGGE</sequence>
<dbReference type="RefSeq" id="WP_160357712.1">
    <property type="nucleotide sequence ID" value="NZ_WSRQ01000001.1"/>
</dbReference>